<organism evidence="8 9">
    <name type="scientific">Vibrio paucivorans</name>
    <dbReference type="NCBI Taxonomy" id="2829489"/>
    <lineage>
        <taxon>Bacteria</taxon>
        <taxon>Pseudomonadati</taxon>
        <taxon>Pseudomonadota</taxon>
        <taxon>Gammaproteobacteria</taxon>
        <taxon>Vibrionales</taxon>
        <taxon>Vibrionaceae</taxon>
        <taxon>Vibrio</taxon>
    </lineage>
</organism>
<dbReference type="PANTHER" id="PTHR32322:SF2">
    <property type="entry name" value="EAMA DOMAIN-CONTAINING PROTEIN"/>
    <property type="match status" value="1"/>
</dbReference>
<name>A0A9X3CEB3_9VIBR</name>
<dbReference type="Pfam" id="PF00892">
    <property type="entry name" value="EamA"/>
    <property type="match status" value="2"/>
</dbReference>
<dbReference type="InterPro" id="IPR037185">
    <property type="entry name" value="EmrE-like"/>
</dbReference>
<feature type="transmembrane region" description="Helical" evidence="6">
    <location>
        <begin position="34"/>
        <end position="52"/>
    </location>
</feature>
<accession>A0A9X3CEB3</accession>
<evidence type="ECO:0000256" key="1">
    <source>
        <dbReference type="ARBA" id="ARBA00004141"/>
    </source>
</evidence>
<feature type="transmembrane region" description="Helical" evidence="6">
    <location>
        <begin position="210"/>
        <end position="233"/>
    </location>
</feature>
<feature type="domain" description="EamA" evidence="7">
    <location>
        <begin position="150"/>
        <end position="283"/>
    </location>
</feature>
<comment type="similarity">
    <text evidence="2">Belongs to the EamA transporter family.</text>
</comment>
<dbReference type="InterPro" id="IPR050638">
    <property type="entry name" value="AA-Vitamin_Transporters"/>
</dbReference>
<dbReference type="GO" id="GO:0016020">
    <property type="term" value="C:membrane"/>
    <property type="evidence" value="ECO:0007669"/>
    <property type="project" value="UniProtKB-SubCell"/>
</dbReference>
<dbReference type="PANTHER" id="PTHR32322">
    <property type="entry name" value="INNER MEMBRANE TRANSPORTER"/>
    <property type="match status" value="1"/>
</dbReference>
<keyword evidence="9" id="KW-1185">Reference proteome</keyword>
<dbReference type="InterPro" id="IPR000620">
    <property type="entry name" value="EamA_dom"/>
</dbReference>
<reference evidence="8" key="1">
    <citation type="submission" date="2022-02" db="EMBL/GenBank/DDBJ databases">
        <title>Vibrio sp. nov., a new bacterium isolated from Bohai sea, China.</title>
        <authorList>
            <person name="Yuan Y."/>
        </authorList>
    </citation>
    <scope>NUCLEOTIDE SEQUENCE</scope>
    <source>
        <strain evidence="8">DBSS07</strain>
    </source>
</reference>
<comment type="subcellular location">
    <subcellularLocation>
        <location evidence="1">Membrane</location>
        <topology evidence="1">Multi-pass membrane protein</topology>
    </subcellularLocation>
</comment>
<keyword evidence="5 6" id="KW-0472">Membrane</keyword>
<proteinExistence type="inferred from homology"/>
<evidence type="ECO:0000259" key="7">
    <source>
        <dbReference type="Pfam" id="PF00892"/>
    </source>
</evidence>
<comment type="caution">
    <text evidence="8">The sequence shown here is derived from an EMBL/GenBank/DDBJ whole genome shotgun (WGS) entry which is preliminary data.</text>
</comment>
<feature type="transmembrane region" description="Helical" evidence="6">
    <location>
        <begin position="148"/>
        <end position="167"/>
    </location>
</feature>
<evidence type="ECO:0000256" key="2">
    <source>
        <dbReference type="ARBA" id="ARBA00007362"/>
    </source>
</evidence>
<dbReference type="EMBL" id="JAKRRX010000046">
    <property type="protein sequence ID" value="MCW8334132.1"/>
    <property type="molecule type" value="Genomic_DNA"/>
</dbReference>
<dbReference type="AlphaFoldDB" id="A0A9X3CEB3"/>
<feature type="transmembrane region" description="Helical" evidence="6">
    <location>
        <begin position="179"/>
        <end position="198"/>
    </location>
</feature>
<gene>
    <name evidence="8" type="ORF">MD483_09880</name>
</gene>
<feature type="transmembrane region" description="Helical" evidence="6">
    <location>
        <begin position="61"/>
        <end position="84"/>
    </location>
</feature>
<feature type="transmembrane region" description="Helical" evidence="6">
    <location>
        <begin position="240"/>
        <end position="260"/>
    </location>
</feature>
<keyword evidence="3 6" id="KW-0812">Transmembrane</keyword>
<feature type="transmembrane region" description="Helical" evidence="6">
    <location>
        <begin position="266"/>
        <end position="283"/>
    </location>
</feature>
<protein>
    <submittedName>
        <fullName evidence="8">EamA family transporter</fullName>
    </submittedName>
</protein>
<evidence type="ECO:0000256" key="5">
    <source>
        <dbReference type="ARBA" id="ARBA00023136"/>
    </source>
</evidence>
<keyword evidence="4 6" id="KW-1133">Transmembrane helix</keyword>
<dbReference type="Proteomes" id="UP001155586">
    <property type="component" value="Unassembled WGS sequence"/>
</dbReference>
<feature type="transmembrane region" description="Helical" evidence="6">
    <location>
        <begin position="118"/>
        <end position="136"/>
    </location>
</feature>
<evidence type="ECO:0000256" key="3">
    <source>
        <dbReference type="ARBA" id="ARBA00022692"/>
    </source>
</evidence>
<evidence type="ECO:0000313" key="9">
    <source>
        <dbReference type="Proteomes" id="UP001155586"/>
    </source>
</evidence>
<feature type="domain" description="EamA" evidence="7">
    <location>
        <begin position="9"/>
        <end position="135"/>
    </location>
</feature>
<feature type="transmembrane region" description="Helical" evidence="6">
    <location>
        <begin position="90"/>
        <end position="111"/>
    </location>
</feature>
<dbReference type="RefSeq" id="WP_265687530.1">
    <property type="nucleotide sequence ID" value="NZ_JAKRRX010000046.1"/>
</dbReference>
<sequence>MLIRMIPFAFVVLWASGFVGARYGLQYAEPATLLLIRMTANVALFALLVVFLRRRMPTGKGLFHSAVVGILIHGFYLGGTYVAIDLGMPAGLSSLLVGTQPILTAVVLVSFASIRFRIAQWWGLGLGFLGICLVLMGNIEWQSEQHKVAAVAFCVLALIGITFGTLYQKRYCQNVDMVGGAMVQYFAAGLVMLPYALAFETMEVTWTYQLVLTLFWLVVVLSCVAILLLLYMVKNGASASVASVFYLVPPTTAIQAWLMFGESFDAIGMVGFVMAAAGVYLVVKKPSQSLEAGVKPLVRETVKSQ</sequence>
<evidence type="ECO:0000313" key="8">
    <source>
        <dbReference type="EMBL" id="MCW8334132.1"/>
    </source>
</evidence>
<dbReference type="SUPFAM" id="SSF103481">
    <property type="entry name" value="Multidrug resistance efflux transporter EmrE"/>
    <property type="match status" value="2"/>
</dbReference>
<evidence type="ECO:0000256" key="4">
    <source>
        <dbReference type="ARBA" id="ARBA00022989"/>
    </source>
</evidence>
<evidence type="ECO:0000256" key="6">
    <source>
        <dbReference type="SAM" id="Phobius"/>
    </source>
</evidence>